<dbReference type="GO" id="GO:0019843">
    <property type="term" value="F:rRNA binding"/>
    <property type="evidence" value="ECO:0007669"/>
    <property type="project" value="UniProtKB-KW"/>
</dbReference>
<dbReference type="GO" id="GO:0005525">
    <property type="term" value="F:GTP binding"/>
    <property type="evidence" value="ECO:0007669"/>
    <property type="project" value="UniProtKB-UniRule"/>
</dbReference>
<evidence type="ECO:0000256" key="9">
    <source>
        <dbReference type="ARBA" id="ARBA00023134"/>
    </source>
</evidence>
<evidence type="ECO:0000259" key="12">
    <source>
        <dbReference type="PROSITE" id="PS50936"/>
    </source>
</evidence>
<keyword evidence="6 10" id="KW-0378">Hydrolase</keyword>
<feature type="region of interest" description="Disordered" evidence="11">
    <location>
        <begin position="369"/>
        <end position="400"/>
    </location>
</feature>
<keyword evidence="1 10" id="KW-0963">Cytoplasm</keyword>
<keyword evidence="4 10" id="KW-0699">rRNA-binding</keyword>
<keyword evidence="2 10" id="KW-0690">Ribosome biogenesis</keyword>
<dbReference type="EMBL" id="QWKH01000058">
    <property type="protein sequence ID" value="NBI34957.1"/>
    <property type="molecule type" value="Genomic_DNA"/>
</dbReference>
<dbReference type="AlphaFoldDB" id="A0A7C9JS90"/>
<dbReference type="InterPro" id="IPR010914">
    <property type="entry name" value="RsgA_GTPase_dom"/>
</dbReference>
<dbReference type="GO" id="GO:0042274">
    <property type="term" value="P:ribosomal small subunit biogenesis"/>
    <property type="evidence" value="ECO:0007669"/>
    <property type="project" value="UniProtKB-UniRule"/>
</dbReference>
<comment type="similarity">
    <text evidence="10">Belongs to the TRAFAC class YlqF/YawG GTPase family. RsgA subfamily.</text>
</comment>
<evidence type="ECO:0000313" key="14">
    <source>
        <dbReference type="EMBL" id="NBI34957.1"/>
    </source>
</evidence>
<dbReference type="Gene3D" id="3.40.50.300">
    <property type="entry name" value="P-loop containing nucleotide triphosphate hydrolases"/>
    <property type="match status" value="1"/>
</dbReference>
<comment type="subunit">
    <text evidence="10">Monomer. Associates with 30S ribosomal subunit, binds 16S rRNA.</text>
</comment>
<dbReference type="NCBIfam" id="TIGR00157">
    <property type="entry name" value="ribosome small subunit-dependent GTPase A"/>
    <property type="match status" value="1"/>
</dbReference>
<feature type="binding site" evidence="10">
    <location>
        <begin position="190"/>
        <end position="193"/>
    </location>
    <ligand>
        <name>GTP</name>
        <dbReference type="ChEBI" id="CHEBI:37565"/>
    </ligand>
</feature>
<feature type="binding site" evidence="10">
    <location>
        <position position="333"/>
    </location>
    <ligand>
        <name>Zn(2+)</name>
        <dbReference type="ChEBI" id="CHEBI:29105"/>
    </ligand>
</feature>
<dbReference type="PROSITE" id="PS51721">
    <property type="entry name" value="G_CP"/>
    <property type="match status" value="1"/>
</dbReference>
<evidence type="ECO:0000256" key="4">
    <source>
        <dbReference type="ARBA" id="ARBA00022730"/>
    </source>
</evidence>
<dbReference type="HAMAP" id="MF_01820">
    <property type="entry name" value="GTPase_RsgA"/>
    <property type="match status" value="1"/>
</dbReference>
<dbReference type="GO" id="GO:0046872">
    <property type="term" value="F:metal ion binding"/>
    <property type="evidence" value="ECO:0007669"/>
    <property type="project" value="UniProtKB-KW"/>
</dbReference>
<evidence type="ECO:0000256" key="2">
    <source>
        <dbReference type="ARBA" id="ARBA00022517"/>
    </source>
</evidence>
<comment type="caution">
    <text evidence="14">The sequence shown here is derived from an EMBL/GenBank/DDBJ whole genome shotgun (WGS) entry which is preliminary data.</text>
</comment>
<gene>
    <name evidence="10 14" type="primary">rsgA</name>
    <name evidence="14" type="ORF">D1639_07935</name>
</gene>
<feature type="binding site" evidence="10">
    <location>
        <position position="331"/>
    </location>
    <ligand>
        <name>Zn(2+)</name>
        <dbReference type="ChEBI" id="CHEBI:29105"/>
    </ligand>
</feature>
<dbReference type="PROSITE" id="PS50936">
    <property type="entry name" value="ENGC_GTPASE"/>
    <property type="match status" value="1"/>
</dbReference>
<evidence type="ECO:0000256" key="5">
    <source>
        <dbReference type="ARBA" id="ARBA00022741"/>
    </source>
</evidence>
<evidence type="ECO:0000256" key="10">
    <source>
        <dbReference type="HAMAP-Rule" id="MF_01820"/>
    </source>
</evidence>
<feature type="compositionally biased region" description="Basic and acidic residues" evidence="11">
    <location>
        <begin position="369"/>
        <end position="388"/>
    </location>
</feature>
<evidence type="ECO:0000256" key="1">
    <source>
        <dbReference type="ARBA" id="ARBA00022490"/>
    </source>
</evidence>
<accession>A0A7C9JS90</accession>
<dbReference type="CDD" id="cd01854">
    <property type="entry name" value="YjeQ_EngC"/>
    <property type="match status" value="1"/>
</dbReference>
<comment type="cofactor">
    <cofactor evidence="10">
        <name>Zn(2+)</name>
        <dbReference type="ChEBI" id="CHEBI:29105"/>
    </cofactor>
    <text evidence="10">Binds 1 zinc ion per subunit.</text>
</comment>
<feature type="binding site" evidence="10">
    <location>
        <position position="326"/>
    </location>
    <ligand>
        <name>Zn(2+)</name>
        <dbReference type="ChEBI" id="CHEBI:29105"/>
    </ligand>
</feature>
<dbReference type="InterPro" id="IPR030378">
    <property type="entry name" value="G_CP_dom"/>
</dbReference>
<protein>
    <recommendedName>
        <fullName evidence="10">Small ribosomal subunit biogenesis GTPase RsgA</fullName>
        <ecNumber evidence="10">3.6.1.-</ecNumber>
    </recommendedName>
</protein>
<dbReference type="Pfam" id="PF03193">
    <property type="entry name" value="RsgA_GTPase"/>
    <property type="match status" value="1"/>
</dbReference>
<dbReference type="Gene3D" id="1.10.40.50">
    <property type="entry name" value="Probable gtpase engc, domain 3"/>
    <property type="match status" value="1"/>
</dbReference>
<dbReference type="GO" id="GO:0003924">
    <property type="term" value="F:GTPase activity"/>
    <property type="evidence" value="ECO:0007669"/>
    <property type="project" value="UniProtKB-UniRule"/>
</dbReference>
<evidence type="ECO:0000256" key="11">
    <source>
        <dbReference type="SAM" id="MobiDB-lite"/>
    </source>
</evidence>
<feature type="binding site" evidence="10">
    <location>
        <begin position="246"/>
        <end position="254"/>
    </location>
    <ligand>
        <name>GTP</name>
        <dbReference type="ChEBI" id="CHEBI:37565"/>
    </ligand>
</feature>
<organism evidence="14">
    <name type="scientific">Muribaculaceae bacterium Z82</name>
    <dbReference type="NCBI Taxonomy" id="2304548"/>
    <lineage>
        <taxon>Bacteria</taxon>
        <taxon>Pseudomonadati</taxon>
        <taxon>Bacteroidota</taxon>
        <taxon>Bacteroidia</taxon>
        <taxon>Bacteroidales</taxon>
        <taxon>Muribaculaceae</taxon>
    </lineage>
</organism>
<evidence type="ECO:0000256" key="3">
    <source>
        <dbReference type="ARBA" id="ARBA00022723"/>
    </source>
</evidence>
<evidence type="ECO:0000256" key="6">
    <source>
        <dbReference type="ARBA" id="ARBA00022801"/>
    </source>
</evidence>
<dbReference type="SUPFAM" id="SSF52540">
    <property type="entry name" value="P-loop containing nucleoside triphosphate hydrolases"/>
    <property type="match status" value="1"/>
</dbReference>
<feature type="region of interest" description="Disordered" evidence="11">
    <location>
        <begin position="1"/>
        <end position="34"/>
    </location>
</feature>
<dbReference type="InterPro" id="IPR004881">
    <property type="entry name" value="Ribosome_biogen_GTPase_RsgA"/>
</dbReference>
<feature type="compositionally biased region" description="Basic and acidic residues" evidence="11">
    <location>
        <begin position="9"/>
        <end position="19"/>
    </location>
</feature>
<evidence type="ECO:0000256" key="7">
    <source>
        <dbReference type="ARBA" id="ARBA00022833"/>
    </source>
</evidence>
<keyword evidence="5 10" id="KW-0547">Nucleotide-binding</keyword>
<comment type="subcellular location">
    <subcellularLocation>
        <location evidence="10">Cytoplasm</location>
    </subcellularLocation>
</comment>
<name>A0A7C9JS90_9BACT</name>
<dbReference type="EC" id="3.6.1.-" evidence="10"/>
<reference evidence="14" key="1">
    <citation type="submission" date="2018-08" db="EMBL/GenBank/DDBJ databases">
        <title>Murine metabolic-syndrome-specific gut microbial biobank.</title>
        <authorList>
            <person name="Liu C."/>
        </authorList>
    </citation>
    <scope>NUCLEOTIDE SEQUENCE [LARGE SCALE GENOMIC DNA]</scope>
    <source>
        <strain evidence="14">Z82</strain>
    </source>
</reference>
<keyword evidence="3 10" id="KW-0479">Metal-binding</keyword>
<keyword evidence="9 10" id="KW-0342">GTP-binding</keyword>
<comment type="function">
    <text evidence="10">One of several proteins that assist in the late maturation steps of the functional core of the 30S ribosomal subunit. Helps release RbfA from mature subunits. May play a role in the assembly of ribosomal proteins into the subunit. Circularly permuted GTPase that catalyzes slow GTP hydrolysis, GTPase activity is stimulated by the 30S ribosomal subunit.</text>
</comment>
<dbReference type="InterPro" id="IPR027417">
    <property type="entry name" value="P-loop_NTPase"/>
</dbReference>
<dbReference type="PANTHER" id="PTHR32120:SF10">
    <property type="entry name" value="SMALL RIBOSOMAL SUBUNIT BIOGENESIS GTPASE RSGA"/>
    <property type="match status" value="1"/>
</dbReference>
<keyword evidence="8 10" id="KW-0694">RNA-binding</keyword>
<dbReference type="PANTHER" id="PTHR32120">
    <property type="entry name" value="SMALL RIBOSOMAL SUBUNIT BIOGENESIS GTPASE RSGA"/>
    <property type="match status" value="1"/>
</dbReference>
<keyword evidence="7 10" id="KW-0862">Zinc</keyword>
<feature type="domain" description="CP-type G" evidence="13">
    <location>
        <begin position="142"/>
        <end position="303"/>
    </location>
</feature>
<evidence type="ECO:0000259" key="13">
    <source>
        <dbReference type="PROSITE" id="PS51721"/>
    </source>
</evidence>
<proteinExistence type="inferred from homology"/>
<feature type="domain" description="EngC GTPase" evidence="12">
    <location>
        <begin position="152"/>
        <end position="301"/>
    </location>
</feature>
<evidence type="ECO:0000256" key="8">
    <source>
        <dbReference type="ARBA" id="ARBA00022884"/>
    </source>
</evidence>
<feature type="binding site" evidence="10">
    <location>
        <position position="339"/>
    </location>
    <ligand>
        <name>Zn(2+)</name>
        <dbReference type="ChEBI" id="CHEBI:29105"/>
    </ligand>
</feature>
<sequence length="400" mass="43205">MGKAQEAQAAEKRAGRQEPRVAQGEGAADGRKTSGLVGEAASFVADDVVLPASSECDGAEEGERFVGQVIKLDRGFPLVRLLGAGADRAPLRCEHAISLVKGKDYRAVVGDFVDVLVPFGHDKGIIESVRPRTRAFVRKDPTERAIPQVLAANFDRVIVAQPLSDVNVRRLERELVLAYETGAEVTVVLTKADLAESERQVQQVRQRVQQLAGPDVRTLVVSSHDPESVQAVRELVGEGTTAVLIGKSGVGKSSLVNMLVGSNIQETTPVREDGKGRHTTVSREMVRVPGGGYVVDMPGVRGLGLWNADEGIGAAFADVEALAEQCRFRDCKHENEPGCTVRAAVESGELSAERFASYQALRQETAALADRREQARRARGEKVSDKKTNAAARTSRKRRR</sequence>
<dbReference type="GO" id="GO:0005737">
    <property type="term" value="C:cytoplasm"/>
    <property type="evidence" value="ECO:0007669"/>
    <property type="project" value="UniProtKB-SubCell"/>
</dbReference>